<dbReference type="InterPro" id="IPR017853">
    <property type="entry name" value="GH"/>
</dbReference>
<reference evidence="2 3" key="1">
    <citation type="submission" date="2022-06" db="EMBL/GenBank/DDBJ databases">
        <title>Isolation of gut microbiota from human fecal samples.</title>
        <authorList>
            <person name="Pamer E.G."/>
            <person name="Barat B."/>
            <person name="Waligurski E."/>
            <person name="Medina S."/>
            <person name="Paddock L."/>
            <person name="Mostad J."/>
        </authorList>
    </citation>
    <scope>NUCLEOTIDE SEQUENCE [LARGE SCALE GENOMIC DNA]</scope>
    <source>
        <strain evidence="2 3">DFI.6.1</strain>
    </source>
</reference>
<keyword evidence="3" id="KW-1185">Reference proteome</keyword>
<comment type="similarity">
    <text evidence="1">Belongs to the glycosyl hydrolase 25 family.</text>
</comment>
<accession>A0ABT1SI30</accession>
<dbReference type="Proteomes" id="UP001524435">
    <property type="component" value="Unassembled WGS sequence"/>
</dbReference>
<name>A0ABT1SI30_9FIRM</name>
<protein>
    <recommendedName>
        <fullName evidence="4">Glycosyl hydrolases 25 family protein</fullName>
    </recommendedName>
</protein>
<dbReference type="RefSeq" id="WP_256197281.1">
    <property type="nucleotide sequence ID" value="NZ_JANGCH010000001.1"/>
</dbReference>
<dbReference type="InterPro" id="IPR002053">
    <property type="entry name" value="Glyco_hydro_25"/>
</dbReference>
<dbReference type="Pfam" id="PF01183">
    <property type="entry name" value="Glyco_hydro_25"/>
    <property type="match status" value="1"/>
</dbReference>
<proteinExistence type="inferred from homology"/>
<comment type="caution">
    <text evidence="2">The sequence shown here is derived from an EMBL/GenBank/DDBJ whole genome shotgun (WGS) entry which is preliminary data.</text>
</comment>
<gene>
    <name evidence="2" type="ORF">NE663_01175</name>
</gene>
<evidence type="ECO:0008006" key="4">
    <source>
        <dbReference type="Google" id="ProtNLM"/>
    </source>
</evidence>
<dbReference type="Gene3D" id="3.20.20.80">
    <property type="entry name" value="Glycosidases"/>
    <property type="match status" value="1"/>
</dbReference>
<evidence type="ECO:0000313" key="3">
    <source>
        <dbReference type="Proteomes" id="UP001524435"/>
    </source>
</evidence>
<evidence type="ECO:0000313" key="2">
    <source>
        <dbReference type="EMBL" id="MCQ5120868.1"/>
    </source>
</evidence>
<dbReference type="PANTHER" id="PTHR34135:SF2">
    <property type="entry name" value="LYSOZYME"/>
    <property type="match status" value="1"/>
</dbReference>
<dbReference type="EMBL" id="JANGCH010000001">
    <property type="protein sequence ID" value="MCQ5120868.1"/>
    <property type="molecule type" value="Genomic_DNA"/>
</dbReference>
<dbReference type="PANTHER" id="PTHR34135">
    <property type="entry name" value="LYSOZYME"/>
    <property type="match status" value="1"/>
</dbReference>
<dbReference type="SUPFAM" id="SSF51445">
    <property type="entry name" value="(Trans)glycosidases"/>
    <property type="match status" value="1"/>
</dbReference>
<dbReference type="PROSITE" id="PS51904">
    <property type="entry name" value="GLYCOSYL_HYDROL_F25_2"/>
    <property type="match status" value="1"/>
</dbReference>
<organism evidence="2 3">
    <name type="scientific">Massilicoli timonensis</name>
    <dbReference type="NCBI Taxonomy" id="2015901"/>
    <lineage>
        <taxon>Bacteria</taxon>
        <taxon>Bacillati</taxon>
        <taxon>Bacillota</taxon>
        <taxon>Erysipelotrichia</taxon>
        <taxon>Erysipelotrichales</taxon>
        <taxon>Erysipelotrichaceae</taxon>
        <taxon>Massilicoli</taxon>
    </lineage>
</organism>
<evidence type="ECO:0000256" key="1">
    <source>
        <dbReference type="ARBA" id="ARBA00010646"/>
    </source>
</evidence>
<sequence length="354" mass="39127">MKPIIDISIYQGETDLALAMSRIDGVIARCSYGWSAGQIDAQWAHNAKQANDLGIPLGAYHFAYARNEEEAKKEAKLALSAIKGYRIRVLYYDLEYTPQQGNLSNEQLYAIAKAFCDEIEAVGIPVGIYANTDWFRNKLTNPGFAAWTLWLADYGTNSGYDEWNGKLLYDPFDHVLLHQFTSRAKQGVLKGIEGIPSEGLDASSDHGWLQTWNKDHVYEETTAGGTPSLAHRIGERVYFDVLFASSTSTTPLKALIHSGTITKILAGRRNPYLINDGSGWLNDASIIEQLFQIGDQVMVKQGVGATWVNQVPIAGFVYQNVYTIMELSNASQTAVIGINGKVTGRISMAYLKRA</sequence>